<keyword evidence="1 2" id="KW-0732">Signal</keyword>
<protein>
    <submittedName>
        <fullName evidence="4">Ig-like domain-containing protein</fullName>
    </submittedName>
</protein>
<dbReference type="Proteomes" id="UP000779070">
    <property type="component" value="Unassembled WGS sequence"/>
</dbReference>
<evidence type="ECO:0000256" key="1">
    <source>
        <dbReference type="ARBA" id="ARBA00022729"/>
    </source>
</evidence>
<sequence>MRKLHTLAALLSAAFVLTGCDGEESTTENIAVEIPFALNHVPMPNDGYGYDDDGSLSLPDEPASPLNYSSNEEYEAYYQSFETSLAAVDGWGLCVEPIVIPLDSVNSGQVPAIDSSSLEGNILLLDSSGNEINDTKLTSDGRQLTIQCRAALQPSTPYYLAVTNGVKTTQGKPLQPSRGFTQLLTADPSELDEHEKWLQSTTQEAVDIYHARDNHHDLVYAAKFTTQNSYSVIDNVITQTLIDKPSIDWSAVEYEKKGLPTADPEDRYVVVRAHLIANYYLPLTQDTAVDKNCILDRYDPISNCPSMYKWMTGVNGEHLTEQYFSKTSWTEKIAIHNDNSTIIPVDFYLPFITGKTTTKDDAIDYIENTSNPTVLFIHGITGSKDDASLVSKKYVKDGQEYIFAAIDMPYHGKRVVCDASDYIDPEDAYCPTGGKPISARADKSYFINITSPLTLRSNLHQSVSDFIGLRWAMNFGNPNANREAHLVGVSLGGIMSVMTTEATYDQDSRQIRGLELETSNYAVPGQGLVNLTLSSLTLGSEMEASVKKSADVQRAIAETLIPNLCTADTSNEECITQLNNHSGPLSDSIEMLEDEIFDALTPVLKHGVQQTIDSSDPASKVARQREAKQPTLLIEAVGDCGTECEVGEYMPDTVVPNNADNNVMTGTDPLIIALGLNSILDTTSDSNGIRGVIKATVGGHGTFLFPYEGPMDETGLPSFSEIEAVEDSRQTQQDAVLEMIQTKGKVITLDDSDFINIVDSYDEVEE</sequence>
<dbReference type="PROSITE" id="PS51257">
    <property type="entry name" value="PROKAR_LIPOPROTEIN"/>
    <property type="match status" value="1"/>
</dbReference>
<keyword evidence="5" id="KW-1185">Reference proteome</keyword>
<dbReference type="EMBL" id="JAFHLB010000037">
    <property type="protein sequence ID" value="MBN3580124.1"/>
    <property type="molecule type" value="Genomic_DNA"/>
</dbReference>
<dbReference type="Pfam" id="PF13205">
    <property type="entry name" value="Big_5"/>
    <property type="match status" value="1"/>
</dbReference>
<feature type="chain" id="PRO_5045761671" evidence="2">
    <location>
        <begin position="20"/>
        <end position="766"/>
    </location>
</feature>
<dbReference type="InterPro" id="IPR029058">
    <property type="entry name" value="AB_hydrolase_fold"/>
</dbReference>
<accession>A0ABS3AA83</accession>
<organism evidence="4 5">
    <name type="scientific">Vibrio neptunius</name>
    <dbReference type="NCBI Taxonomy" id="170651"/>
    <lineage>
        <taxon>Bacteria</taxon>
        <taxon>Pseudomonadati</taxon>
        <taxon>Pseudomonadota</taxon>
        <taxon>Gammaproteobacteria</taxon>
        <taxon>Vibrionales</taxon>
        <taxon>Vibrionaceae</taxon>
        <taxon>Vibrio</taxon>
    </lineage>
</organism>
<comment type="caution">
    <text evidence="4">The sequence shown here is derived from an EMBL/GenBank/DDBJ whole genome shotgun (WGS) entry which is preliminary data.</text>
</comment>
<name>A0ABS3AA83_9VIBR</name>
<dbReference type="Gene3D" id="3.40.50.1820">
    <property type="entry name" value="alpha/beta hydrolase"/>
    <property type="match status" value="1"/>
</dbReference>
<proteinExistence type="predicted"/>
<evidence type="ECO:0000259" key="3">
    <source>
        <dbReference type="Pfam" id="PF13205"/>
    </source>
</evidence>
<evidence type="ECO:0000313" key="4">
    <source>
        <dbReference type="EMBL" id="MBN3580124.1"/>
    </source>
</evidence>
<evidence type="ECO:0000256" key="2">
    <source>
        <dbReference type="SAM" id="SignalP"/>
    </source>
</evidence>
<dbReference type="SUPFAM" id="SSF53474">
    <property type="entry name" value="alpha/beta-Hydrolases"/>
    <property type="match status" value="1"/>
</dbReference>
<feature type="signal peptide" evidence="2">
    <location>
        <begin position="1"/>
        <end position="19"/>
    </location>
</feature>
<feature type="domain" description="SbsA Ig-like" evidence="3">
    <location>
        <begin position="112"/>
        <end position="175"/>
    </location>
</feature>
<dbReference type="InterPro" id="IPR032812">
    <property type="entry name" value="SbsA_Ig"/>
</dbReference>
<reference evidence="4 5" key="1">
    <citation type="submission" date="2021-02" db="EMBL/GenBank/DDBJ databases">
        <title>Draft Genome Sequences of 5 Vibrio neptunius Strains Isolated From of Bivalve Hatcheries.</title>
        <authorList>
            <person name="Galvis F."/>
            <person name="Barja J.L."/>
            <person name="Lemos M.L."/>
            <person name="Balado M."/>
        </authorList>
    </citation>
    <scope>NUCLEOTIDE SEQUENCE [LARGE SCALE GENOMIC DNA]</scope>
    <source>
        <strain evidence="4 5">PP-145.98</strain>
    </source>
</reference>
<gene>
    <name evidence="4" type="ORF">JYA62_20930</name>
</gene>
<evidence type="ECO:0000313" key="5">
    <source>
        <dbReference type="Proteomes" id="UP000779070"/>
    </source>
</evidence>